<reference evidence="1 2" key="1">
    <citation type="submission" date="2018-08" db="EMBL/GenBank/DDBJ databases">
        <title>A genome reference for cultivated species of the human gut microbiota.</title>
        <authorList>
            <person name="Zou Y."/>
            <person name="Xue W."/>
            <person name="Luo G."/>
        </authorList>
    </citation>
    <scope>NUCLEOTIDE SEQUENCE [LARGE SCALE GENOMIC DNA]</scope>
    <source>
        <strain evidence="1 2">AF42-9</strain>
    </source>
</reference>
<organism evidence="1 2">
    <name type="scientific">Leyella stercorea</name>
    <dbReference type="NCBI Taxonomy" id="363265"/>
    <lineage>
        <taxon>Bacteria</taxon>
        <taxon>Pseudomonadati</taxon>
        <taxon>Bacteroidota</taxon>
        <taxon>Bacteroidia</taxon>
        <taxon>Bacteroidales</taxon>
        <taxon>Prevotellaceae</taxon>
        <taxon>Leyella</taxon>
    </lineage>
</organism>
<dbReference type="OrthoDB" id="1524821at2"/>
<accession>A0A3R6MGM1</accession>
<name>A0A3R6MGM1_9BACT</name>
<dbReference type="AlphaFoldDB" id="A0A3R6MGM1"/>
<dbReference type="EMBL" id="QRNO01000110">
    <property type="protein sequence ID" value="RHK46592.1"/>
    <property type="molecule type" value="Genomic_DNA"/>
</dbReference>
<dbReference type="Pfam" id="PF02620">
    <property type="entry name" value="YceD"/>
    <property type="match status" value="1"/>
</dbReference>
<sequence length="177" mass="20048">MCNLESLKIDLKELDEGLTTLKFNLGDAYFESLDEDEIKRGSVSVSLNVRRTENYFELDFHTAGSVVIPCDLCLDDMDQDVESDDRLIVKFGEEYSEDDDLITVDEREGVLDVAWFIYEFIALNIPAKHVHTPGKCNAAMIKVLEEHSATRSSGENEEAAVDPRWNGLEKLKTIIKD</sequence>
<proteinExistence type="predicted"/>
<gene>
    <name evidence="1" type="ORF">DW060_12990</name>
</gene>
<dbReference type="InterPro" id="IPR003772">
    <property type="entry name" value="YceD"/>
</dbReference>
<comment type="caution">
    <text evidence="1">The sequence shown here is derived from an EMBL/GenBank/DDBJ whole genome shotgun (WGS) entry which is preliminary data.</text>
</comment>
<dbReference type="Proteomes" id="UP000286598">
    <property type="component" value="Unassembled WGS sequence"/>
</dbReference>
<keyword evidence="2" id="KW-1185">Reference proteome</keyword>
<evidence type="ECO:0000313" key="2">
    <source>
        <dbReference type="Proteomes" id="UP000286598"/>
    </source>
</evidence>
<evidence type="ECO:0000313" key="1">
    <source>
        <dbReference type="EMBL" id="RHK46592.1"/>
    </source>
</evidence>
<protein>
    <submittedName>
        <fullName evidence="1">DUF177 domain-containing protein</fullName>
    </submittedName>
</protein>